<sequence length="409" mass="47002">MLHPLAFSTIHRIIDVGRKYGFHCFQWNVSGNAIEVTTDRKTLFRWRILGTAQLLYCIFIYARLYQSVVVFGVPIEKCTVHVTFVAAYSFYTGTTFNSVRKREEIAEFLTNFFKVDGLFKPLKHQEAKIKEFGKLVRLLYFLCINTGILHAPLFLALSNNANFIFSVLSPHFIRFPLLYPVLKFCFAMLEMLMGLAAWGASAVVYTISFCVVANSLPAWAEVMKYDVTWRAIPLPRQRYYRIVQLLMLQFNDCFAYDAFLTISALSYVGMVICAFATIRYYGVIPFLAYAVFPTAAILIALYVFLLYPSAGRASESHTRMVRQWGYIESHIKTERLEGNSETSQPHRSRNWGIIARAQEFNKRKYNLAFLRSCRQIGFQVGPLFNVKPGTTLNFADMVIDQLINCLISF</sequence>
<protein>
    <submittedName>
        <fullName evidence="2">Uncharacterized protein</fullName>
    </submittedName>
</protein>
<dbReference type="EMBL" id="LNIX01000002">
    <property type="protein sequence ID" value="OXA60069.1"/>
    <property type="molecule type" value="Genomic_DNA"/>
</dbReference>
<keyword evidence="1" id="KW-0472">Membrane</keyword>
<gene>
    <name evidence="2" type="ORF">Fcan01_05080</name>
</gene>
<feature type="transmembrane region" description="Helical" evidence="1">
    <location>
        <begin position="283"/>
        <end position="307"/>
    </location>
</feature>
<evidence type="ECO:0000313" key="2">
    <source>
        <dbReference type="EMBL" id="OXA60069.1"/>
    </source>
</evidence>
<feature type="transmembrane region" description="Helical" evidence="1">
    <location>
        <begin position="138"/>
        <end position="157"/>
    </location>
</feature>
<name>A0A226ERD4_FOLCA</name>
<feature type="transmembrane region" description="Helical" evidence="1">
    <location>
        <begin position="254"/>
        <end position="276"/>
    </location>
</feature>
<comment type="caution">
    <text evidence="2">The sequence shown here is derived from an EMBL/GenBank/DDBJ whole genome shotgun (WGS) entry which is preliminary data.</text>
</comment>
<dbReference type="AlphaFoldDB" id="A0A226ERD4"/>
<dbReference type="Proteomes" id="UP000198287">
    <property type="component" value="Unassembled WGS sequence"/>
</dbReference>
<feature type="transmembrane region" description="Helical" evidence="1">
    <location>
        <begin position="194"/>
        <end position="216"/>
    </location>
</feature>
<feature type="transmembrane region" description="Helical" evidence="1">
    <location>
        <begin position="44"/>
        <end position="62"/>
    </location>
</feature>
<feature type="transmembrane region" description="Helical" evidence="1">
    <location>
        <begin position="68"/>
        <end position="91"/>
    </location>
</feature>
<keyword evidence="1" id="KW-1133">Transmembrane helix</keyword>
<evidence type="ECO:0000313" key="3">
    <source>
        <dbReference type="Proteomes" id="UP000198287"/>
    </source>
</evidence>
<keyword evidence="1" id="KW-0812">Transmembrane</keyword>
<keyword evidence="3" id="KW-1185">Reference proteome</keyword>
<evidence type="ECO:0000256" key="1">
    <source>
        <dbReference type="SAM" id="Phobius"/>
    </source>
</evidence>
<organism evidence="2 3">
    <name type="scientific">Folsomia candida</name>
    <name type="common">Springtail</name>
    <dbReference type="NCBI Taxonomy" id="158441"/>
    <lineage>
        <taxon>Eukaryota</taxon>
        <taxon>Metazoa</taxon>
        <taxon>Ecdysozoa</taxon>
        <taxon>Arthropoda</taxon>
        <taxon>Hexapoda</taxon>
        <taxon>Collembola</taxon>
        <taxon>Entomobryomorpha</taxon>
        <taxon>Isotomoidea</taxon>
        <taxon>Isotomidae</taxon>
        <taxon>Proisotominae</taxon>
        <taxon>Folsomia</taxon>
    </lineage>
</organism>
<accession>A0A226ERD4</accession>
<proteinExistence type="predicted"/>
<reference evidence="2 3" key="1">
    <citation type="submission" date="2015-12" db="EMBL/GenBank/DDBJ databases">
        <title>The genome of Folsomia candida.</title>
        <authorList>
            <person name="Faddeeva A."/>
            <person name="Derks M.F."/>
            <person name="Anvar Y."/>
            <person name="Smit S."/>
            <person name="Van Straalen N."/>
            <person name="Roelofs D."/>
        </authorList>
    </citation>
    <scope>NUCLEOTIDE SEQUENCE [LARGE SCALE GENOMIC DNA]</scope>
    <source>
        <strain evidence="2 3">VU population</strain>
        <tissue evidence="2">Whole body</tissue>
    </source>
</reference>